<proteinExistence type="predicted"/>
<accession>X1D031</accession>
<gene>
    <name evidence="1" type="ORF">S01H4_61832</name>
</gene>
<dbReference type="EMBL" id="BART01036755">
    <property type="protein sequence ID" value="GAH14171.1"/>
    <property type="molecule type" value="Genomic_DNA"/>
</dbReference>
<sequence>RCIYTDLQRDDDGQYLMRFRRTDTIIYTNIGLCPKIDQKLRAAGGEHYFEAETIIQKSHERGADELIHRSIKEMATKEQLPFKRFGMNRAYYYLLVITHFIFEAYKQDVTIGIISTTVYPSTFRRKLIDFAAKITSGAGYIIFNVTRSVYQAINIAELWKRCKSPP</sequence>
<feature type="non-terminal residue" evidence="1">
    <location>
        <position position="166"/>
    </location>
</feature>
<dbReference type="AlphaFoldDB" id="X1D031"/>
<organism evidence="1">
    <name type="scientific">marine sediment metagenome</name>
    <dbReference type="NCBI Taxonomy" id="412755"/>
    <lineage>
        <taxon>unclassified sequences</taxon>
        <taxon>metagenomes</taxon>
        <taxon>ecological metagenomes</taxon>
    </lineage>
</organism>
<reference evidence="1" key="1">
    <citation type="journal article" date="2014" name="Front. Microbiol.">
        <title>High frequency of phylogenetically diverse reductive dehalogenase-homologous genes in deep subseafloor sedimentary metagenomes.</title>
        <authorList>
            <person name="Kawai M."/>
            <person name="Futagami T."/>
            <person name="Toyoda A."/>
            <person name="Takaki Y."/>
            <person name="Nishi S."/>
            <person name="Hori S."/>
            <person name="Arai W."/>
            <person name="Tsubouchi T."/>
            <person name="Morono Y."/>
            <person name="Uchiyama I."/>
            <person name="Ito T."/>
            <person name="Fujiyama A."/>
            <person name="Inagaki F."/>
            <person name="Takami H."/>
        </authorList>
    </citation>
    <scope>NUCLEOTIDE SEQUENCE</scope>
    <source>
        <strain evidence="1">Expedition CK06-06</strain>
    </source>
</reference>
<name>X1D031_9ZZZZ</name>
<comment type="caution">
    <text evidence="1">The sequence shown here is derived from an EMBL/GenBank/DDBJ whole genome shotgun (WGS) entry which is preliminary data.</text>
</comment>
<evidence type="ECO:0000313" key="1">
    <source>
        <dbReference type="EMBL" id="GAH14171.1"/>
    </source>
</evidence>
<protein>
    <submittedName>
        <fullName evidence="1">Uncharacterized protein</fullName>
    </submittedName>
</protein>
<feature type="non-terminal residue" evidence="1">
    <location>
        <position position="1"/>
    </location>
</feature>